<dbReference type="GO" id="GO:0005886">
    <property type="term" value="C:plasma membrane"/>
    <property type="evidence" value="ECO:0007669"/>
    <property type="project" value="TreeGrafter"/>
</dbReference>
<dbReference type="GO" id="GO:0009055">
    <property type="term" value="F:electron transfer activity"/>
    <property type="evidence" value="ECO:0007669"/>
    <property type="project" value="InterPro"/>
</dbReference>
<feature type="compositionally biased region" description="Low complexity" evidence="1">
    <location>
        <begin position="201"/>
        <end position="213"/>
    </location>
</feature>
<dbReference type="InterPro" id="IPR003245">
    <property type="entry name" value="Phytocyanin_dom"/>
</dbReference>
<feature type="signal peptide" evidence="2">
    <location>
        <begin position="1"/>
        <end position="27"/>
    </location>
</feature>
<reference evidence="4" key="1">
    <citation type="journal article" date="2008" name="BMC Genomics">
        <title>A conifer genomics resource of 200,000 spruce (Picea spp.) ESTs and 6,464 high-quality, sequence-finished full-length cDNAs for Sitka spruce (Picea sitchensis).</title>
        <authorList>
            <person name="Ralph S.G."/>
            <person name="Chun H.J."/>
            <person name="Kolosova N."/>
            <person name="Cooper D."/>
            <person name="Oddy C."/>
            <person name="Ritland C.E."/>
            <person name="Kirkpatrick R."/>
            <person name="Moore R."/>
            <person name="Barber S."/>
            <person name="Holt R.A."/>
            <person name="Jones S.J."/>
            <person name="Marra M.A."/>
            <person name="Douglas C.J."/>
            <person name="Ritland K."/>
            <person name="Bohlmann J."/>
        </authorList>
    </citation>
    <scope>NUCLEOTIDE SEQUENCE</scope>
    <source>
        <tissue evidence="4">Bark</tissue>
    </source>
</reference>
<dbReference type="SUPFAM" id="SSF49503">
    <property type="entry name" value="Cupredoxins"/>
    <property type="match status" value="1"/>
</dbReference>
<evidence type="ECO:0000313" key="4">
    <source>
        <dbReference type="EMBL" id="ABK25155.1"/>
    </source>
</evidence>
<proteinExistence type="evidence at transcript level"/>
<dbReference type="CDD" id="cd04216">
    <property type="entry name" value="Phytocyanin"/>
    <property type="match status" value="1"/>
</dbReference>
<dbReference type="PANTHER" id="PTHR33021:SF339">
    <property type="entry name" value="OS07G0570600 PROTEIN"/>
    <property type="match status" value="1"/>
</dbReference>
<organism evidence="4">
    <name type="scientific">Picea sitchensis</name>
    <name type="common">Sitka spruce</name>
    <name type="synonym">Pinus sitchensis</name>
    <dbReference type="NCBI Taxonomy" id="3332"/>
    <lineage>
        <taxon>Eukaryota</taxon>
        <taxon>Viridiplantae</taxon>
        <taxon>Streptophyta</taxon>
        <taxon>Embryophyta</taxon>
        <taxon>Tracheophyta</taxon>
        <taxon>Spermatophyta</taxon>
        <taxon>Pinopsida</taxon>
        <taxon>Pinidae</taxon>
        <taxon>Conifers I</taxon>
        <taxon>Pinales</taxon>
        <taxon>Pinaceae</taxon>
        <taxon>Picea</taxon>
    </lineage>
</organism>
<feature type="chain" id="PRO_5002741809" description="Phytocyanin domain-containing protein" evidence="2">
    <location>
        <begin position="28"/>
        <end position="353"/>
    </location>
</feature>
<sequence>MGRCFPFAFAVTACIVLNFWSWQTADAKTVIVGGSVGWTNFDDSLLAAPDYASWSSAQKIQTGDSLVFKYQPMFHDVYMLPTKKAFDYCNFTDSIVLDEGKSGSFTWIPSKQGVYYFSCNRSIEGAITHCEAGQKVTIRVSAKSGMQSPSVSPTLAPLVPSPSVTPSSRLTPLPIFPPSSTPSSPVSLPIFSPSIPSSPMSLPSFSPSSTPRSPMFPPSPEQSPTIPHVPSLSPSLSPTSDFTPAASPSSAPSSKALSPNGVLVPTAAPTPISGSPSPSLSVRSPFSSPTNSPLISSTPEPLSQVGADASSTFPPFSPSKEMSGAGTSVDLKAWRFGLFLSAMTSSASLMLMV</sequence>
<dbReference type="PROSITE" id="PS51485">
    <property type="entry name" value="PHYTOCYANIN"/>
    <property type="match status" value="1"/>
</dbReference>
<dbReference type="InterPro" id="IPR008972">
    <property type="entry name" value="Cupredoxin"/>
</dbReference>
<evidence type="ECO:0000256" key="2">
    <source>
        <dbReference type="SAM" id="SignalP"/>
    </source>
</evidence>
<dbReference type="InterPro" id="IPR039391">
    <property type="entry name" value="Phytocyanin-like"/>
</dbReference>
<dbReference type="OMA" id="SFTWIPS"/>
<dbReference type="PANTHER" id="PTHR33021">
    <property type="entry name" value="BLUE COPPER PROTEIN"/>
    <property type="match status" value="1"/>
</dbReference>
<evidence type="ECO:0000259" key="3">
    <source>
        <dbReference type="PROSITE" id="PS51485"/>
    </source>
</evidence>
<name>A9NWZ4_PICSI</name>
<evidence type="ECO:0000256" key="1">
    <source>
        <dbReference type="SAM" id="MobiDB-lite"/>
    </source>
</evidence>
<dbReference type="EMBL" id="EF085859">
    <property type="protein sequence ID" value="ABK25155.1"/>
    <property type="molecule type" value="mRNA"/>
</dbReference>
<dbReference type="AlphaFoldDB" id="A9NWZ4"/>
<feature type="region of interest" description="Disordered" evidence="1">
    <location>
        <begin position="201"/>
        <end position="319"/>
    </location>
</feature>
<feature type="compositionally biased region" description="Low complexity" evidence="1">
    <location>
        <begin position="230"/>
        <end position="259"/>
    </location>
</feature>
<feature type="compositionally biased region" description="Low complexity" evidence="1">
    <location>
        <begin position="269"/>
        <end position="289"/>
    </location>
</feature>
<keyword evidence="2" id="KW-0732">Signal</keyword>
<dbReference type="Pfam" id="PF02298">
    <property type="entry name" value="Cu_bind_like"/>
    <property type="match status" value="1"/>
</dbReference>
<dbReference type="Gene3D" id="2.60.40.420">
    <property type="entry name" value="Cupredoxins - blue copper proteins"/>
    <property type="match status" value="1"/>
</dbReference>
<protein>
    <recommendedName>
        <fullName evidence="3">Phytocyanin domain-containing protein</fullName>
    </recommendedName>
</protein>
<feature type="domain" description="Phytocyanin" evidence="3">
    <location>
        <begin position="28"/>
        <end position="142"/>
    </location>
</feature>
<feature type="compositionally biased region" description="Polar residues" evidence="1">
    <location>
        <begin position="290"/>
        <end position="301"/>
    </location>
</feature>
<accession>A9NWZ4</accession>